<protein>
    <submittedName>
        <fullName evidence="7">Arginine decarboxylase</fullName>
    </submittedName>
</protein>
<evidence type="ECO:0000313" key="7">
    <source>
        <dbReference type="EMBL" id="SFN92398.1"/>
    </source>
</evidence>
<dbReference type="EMBL" id="FOWD01000004">
    <property type="protein sequence ID" value="SFN92398.1"/>
    <property type="molecule type" value="Genomic_DNA"/>
</dbReference>
<dbReference type="InterPro" id="IPR015421">
    <property type="entry name" value="PyrdxlP-dep_Trfase_major"/>
</dbReference>
<keyword evidence="8" id="KW-1185">Reference proteome</keyword>
<dbReference type="InterPro" id="IPR052357">
    <property type="entry name" value="Orn_Lys_Arg_decarboxylase-I"/>
</dbReference>
<dbReference type="Gene3D" id="3.90.100.10">
    <property type="entry name" value="Orn/Lys/Arg decarboxylase, C-terminal domain"/>
    <property type="match status" value="1"/>
</dbReference>
<dbReference type="Pfam" id="PF01276">
    <property type="entry name" value="OKR_DC_1"/>
    <property type="match status" value="1"/>
</dbReference>
<evidence type="ECO:0000256" key="4">
    <source>
        <dbReference type="ARBA" id="ARBA00022898"/>
    </source>
</evidence>
<dbReference type="GO" id="GO:0016831">
    <property type="term" value="F:carboxy-lyase activity"/>
    <property type="evidence" value="ECO:0007669"/>
    <property type="project" value="UniProtKB-KW"/>
</dbReference>
<dbReference type="InterPro" id="IPR015424">
    <property type="entry name" value="PyrdxlP-dep_Trfase"/>
</dbReference>
<evidence type="ECO:0000256" key="1">
    <source>
        <dbReference type="ARBA" id="ARBA00001933"/>
    </source>
</evidence>
<dbReference type="PANTHER" id="PTHR43277:SF4">
    <property type="entry name" value="ARGININE DECARBOXYLASE"/>
    <property type="match status" value="1"/>
</dbReference>
<proteinExistence type="inferred from homology"/>
<evidence type="ECO:0000256" key="5">
    <source>
        <dbReference type="ARBA" id="ARBA00023239"/>
    </source>
</evidence>
<dbReference type="PROSITE" id="PS00703">
    <property type="entry name" value="OKR_DC_1"/>
    <property type="match status" value="1"/>
</dbReference>
<sequence length="484" mass="53126">MNILLQQKAPIHEALQRHKLNRVVPFDVPGHKGGRGNKELTDFLGEKCLKLDVNSMKPLDNLTHPVSVIKEAEEIAADAFGAKAALFIVNGTTASVQGMVMSVCKAGDKIIMPRNVHRSAINALVVCGAVPVYVNPGVNKNLGIPLGMSVIEVEKAIKENPEAKAILVNNPTYYGICSNLREIVRVAHRHNIKVLVDEAHGTHFYFGENMPVSAMAAGADMAAVSMHKTGGSLTQSSFLLCGEGVNPDYVRQIINLTQTTSGSYLLMVSLDIARKNLSLKGKEIFKKTVELAKYARGEINKLGGYYAFAEEIMDGDTTYDFDPTKLSVHTRKVGLAGVEVYDLLRDEYGIQVEFGDISNFLAIVSAGDREFEIERLIASLSEIKRLYGKDDISGMLDHEYINPDVAMIPQKAFYSVKKSLPIQDSIGEICGEFVMCYPPGIPILAPGERITEEVIQYIQYAKEKGSFLTGTEDMNVENINVVLR</sequence>
<dbReference type="OrthoDB" id="9815233at2"/>
<gene>
    <name evidence="7" type="ORF">SAMN04489757_104143</name>
</gene>
<dbReference type="Gene3D" id="3.40.640.10">
    <property type="entry name" value="Type I PLP-dependent aspartate aminotransferase-like (Major domain)"/>
    <property type="match status" value="1"/>
</dbReference>
<dbReference type="InterPro" id="IPR008286">
    <property type="entry name" value="Prn/Lys/Arg_de-COase_C"/>
</dbReference>
<dbReference type="STRING" id="1527.SAMN04489757_104143"/>
<dbReference type="AlphaFoldDB" id="A0A1I5CZL0"/>
<accession>A0A1I5CZL0</accession>
<evidence type="ECO:0000313" key="8">
    <source>
        <dbReference type="Proteomes" id="UP000198806"/>
    </source>
</evidence>
<dbReference type="SUPFAM" id="SSF53383">
    <property type="entry name" value="PLP-dependent transferases"/>
    <property type="match status" value="1"/>
</dbReference>
<dbReference type="Proteomes" id="UP000198806">
    <property type="component" value="Unassembled WGS sequence"/>
</dbReference>
<feature type="domain" description="Orn/Lys/Arg decarboxylases family 1 pyridoxal-P attachment site" evidence="6">
    <location>
        <begin position="223"/>
        <end position="237"/>
    </location>
</feature>
<evidence type="ECO:0000259" key="6">
    <source>
        <dbReference type="PROSITE" id="PS00703"/>
    </source>
</evidence>
<dbReference type="PANTHER" id="PTHR43277">
    <property type="entry name" value="ARGININE DECARBOXYLASE"/>
    <property type="match status" value="1"/>
</dbReference>
<dbReference type="Pfam" id="PF03711">
    <property type="entry name" value="OKR_DC_1_C"/>
    <property type="match status" value="1"/>
</dbReference>
<name>A0A1I5CZL0_9FIRM</name>
<organism evidence="7 8">
    <name type="scientific">Anaerocolumna aminovalerica</name>
    <dbReference type="NCBI Taxonomy" id="1527"/>
    <lineage>
        <taxon>Bacteria</taxon>
        <taxon>Bacillati</taxon>
        <taxon>Bacillota</taxon>
        <taxon>Clostridia</taxon>
        <taxon>Lachnospirales</taxon>
        <taxon>Lachnospiraceae</taxon>
        <taxon>Anaerocolumna</taxon>
    </lineage>
</organism>
<dbReference type="InterPro" id="IPR000310">
    <property type="entry name" value="Orn/Lys/Arg_deCO2ase_major_dom"/>
</dbReference>
<dbReference type="RefSeq" id="WP_091684512.1">
    <property type="nucleotide sequence ID" value="NZ_BAABFM010000079.1"/>
</dbReference>
<reference evidence="7 8" key="1">
    <citation type="submission" date="2016-10" db="EMBL/GenBank/DDBJ databases">
        <authorList>
            <person name="de Groot N.N."/>
        </authorList>
    </citation>
    <scope>NUCLEOTIDE SEQUENCE [LARGE SCALE GENOMIC DNA]</scope>
    <source>
        <strain evidence="7 8">DSM 1283</strain>
    </source>
</reference>
<evidence type="ECO:0000256" key="3">
    <source>
        <dbReference type="ARBA" id="ARBA00022793"/>
    </source>
</evidence>
<keyword evidence="4" id="KW-0663">Pyridoxal phosphate</keyword>
<keyword evidence="5" id="KW-0456">Lyase</keyword>
<comment type="similarity">
    <text evidence="2">Belongs to the Orn/Lys/Arg decarboxylase class-I family.</text>
</comment>
<evidence type="ECO:0000256" key="2">
    <source>
        <dbReference type="ARBA" id="ARBA00010671"/>
    </source>
</evidence>
<dbReference type="CDD" id="cd00615">
    <property type="entry name" value="Orn_deC_like"/>
    <property type="match status" value="1"/>
</dbReference>
<keyword evidence="3" id="KW-0210">Decarboxylase</keyword>
<comment type="cofactor">
    <cofactor evidence="1">
        <name>pyridoxal 5'-phosphate</name>
        <dbReference type="ChEBI" id="CHEBI:597326"/>
    </cofactor>
</comment>